<accession>A0AAN6TRK2</accession>
<dbReference type="GeneID" id="87828263"/>
<dbReference type="AlphaFoldDB" id="A0AAN6TRK2"/>
<reference evidence="2" key="1">
    <citation type="journal article" date="2023" name="Mol. Phylogenet. Evol.">
        <title>Genome-scale phylogeny and comparative genomics of the fungal order Sordariales.</title>
        <authorList>
            <person name="Hensen N."/>
            <person name="Bonometti L."/>
            <person name="Westerberg I."/>
            <person name="Brannstrom I.O."/>
            <person name="Guillou S."/>
            <person name="Cros-Aarteil S."/>
            <person name="Calhoun S."/>
            <person name="Haridas S."/>
            <person name="Kuo A."/>
            <person name="Mondo S."/>
            <person name="Pangilinan J."/>
            <person name="Riley R."/>
            <person name="LaButti K."/>
            <person name="Andreopoulos B."/>
            <person name="Lipzen A."/>
            <person name="Chen C."/>
            <person name="Yan M."/>
            <person name="Daum C."/>
            <person name="Ng V."/>
            <person name="Clum A."/>
            <person name="Steindorff A."/>
            <person name="Ohm R.A."/>
            <person name="Martin F."/>
            <person name="Silar P."/>
            <person name="Natvig D.O."/>
            <person name="Lalanne C."/>
            <person name="Gautier V."/>
            <person name="Ament-Velasquez S.L."/>
            <person name="Kruys A."/>
            <person name="Hutchinson M.I."/>
            <person name="Powell A.J."/>
            <person name="Barry K."/>
            <person name="Miller A.N."/>
            <person name="Grigoriev I.V."/>
            <person name="Debuchy R."/>
            <person name="Gladieux P."/>
            <person name="Hiltunen Thoren M."/>
            <person name="Johannesson H."/>
        </authorList>
    </citation>
    <scope>NUCLEOTIDE SEQUENCE</scope>
    <source>
        <strain evidence="2">CBS 731.68</strain>
    </source>
</reference>
<feature type="signal peptide" evidence="1">
    <location>
        <begin position="1"/>
        <end position="20"/>
    </location>
</feature>
<evidence type="ECO:0000256" key="1">
    <source>
        <dbReference type="SAM" id="SignalP"/>
    </source>
</evidence>
<evidence type="ECO:0000313" key="2">
    <source>
        <dbReference type="EMBL" id="KAK4119447.1"/>
    </source>
</evidence>
<dbReference type="EMBL" id="MU853248">
    <property type="protein sequence ID" value="KAK4119447.1"/>
    <property type="molecule type" value="Genomic_DNA"/>
</dbReference>
<organism evidence="2 3">
    <name type="scientific">Parathielavia appendiculata</name>
    <dbReference type="NCBI Taxonomy" id="2587402"/>
    <lineage>
        <taxon>Eukaryota</taxon>
        <taxon>Fungi</taxon>
        <taxon>Dikarya</taxon>
        <taxon>Ascomycota</taxon>
        <taxon>Pezizomycotina</taxon>
        <taxon>Sordariomycetes</taxon>
        <taxon>Sordariomycetidae</taxon>
        <taxon>Sordariales</taxon>
        <taxon>Chaetomiaceae</taxon>
        <taxon>Parathielavia</taxon>
    </lineage>
</organism>
<protein>
    <submittedName>
        <fullName evidence="2">Uncharacterized protein</fullName>
    </submittedName>
</protein>
<comment type="caution">
    <text evidence="2">The sequence shown here is derived from an EMBL/GenBank/DDBJ whole genome shotgun (WGS) entry which is preliminary data.</text>
</comment>
<sequence>MHFILTFCLFAITALHSATATEYCRCENEYWNRVFTGINQACDGFGSWPQEQYENLKSWCFQQEGYDYNSGTSYRGDVVNCYSRKYINECWWYQGCPTGCSYVNNDKRRRGWQPEADSFVTLTEYNANGEAVAGTRCGPLPKDTASRIADSFKNCTSRGLQSTNIAVACTGSQGDAGNSETMQDFHTLCHNVGGLLLDTSDSSGLATRGEDEVKVYFVDEDGKKTLIA</sequence>
<dbReference type="Proteomes" id="UP001302602">
    <property type="component" value="Unassembled WGS sequence"/>
</dbReference>
<proteinExistence type="predicted"/>
<dbReference type="RefSeq" id="XP_062643220.1">
    <property type="nucleotide sequence ID" value="XM_062791494.1"/>
</dbReference>
<keyword evidence="3" id="KW-1185">Reference proteome</keyword>
<gene>
    <name evidence="2" type="ORF">N657DRAFT_637251</name>
</gene>
<evidence type="ECO:0000313" key="3">
    <source>
        <dbReference type="Proteomes" id="UP001302602"/>
    </source>
</evidence>
<keyword evidence="1" id="KW-0732">Signal</keyword>
<reference evidence="2" key="2">
    <citation type="submission" date="2023-05" db="EMBL/GenBank/DDBJ databases">
        <authorList>
            <consortium name="Lawrence Berkeley National Laboratory"/>
            <person name="Steindorff A."/>
            <person name="Hensen N."/>
            <person name="Bonometti L."/>
            <person name="Westerberg I."/>
            <person name="Brannstrom I.O."/>
            <person name="Guillou S."/>
            <person name="Cros-Aarteil S."/>
            <person name="Calhoun S."/>
            <person name="Haridas S."/>
            <person name="Kuo A."/>
            <person name="Mondo S."/>
            <person name="Pangilinan J."/>
            <person name="Riley R."/>
            <person name="Labutti K."/>
            <person name="Andreopoulos B."/>
            <person name="Lipzen A."/>
            <person name="Chen C."/>
            <person name="Yanf M."/>
            <person name="Daum C."/>
            <person name="Ng V."/>
            <person name="Clum A."/>
            <person name="Ohm R."/>
            <person name="Martin F."/>
            <person name="Silar P."/>
            <person name="Natvig D."/>
            <person name="Lalanne C."/>
            <person name="Gautier V."/>
            <person name="Ament-Velasquez S.L."/>
            <person name="Kruys A."/>
            <person name="Hutchinson M.I."/>
            <person name="Powell A.J."/>
            <person name="Barry K."/>
            <person name="Miller A.N."/>
            <person name="Grigoriev I.V."/>
            <person name="Debuchy R."/>
            <person name="Gladieux P."/>
            <person name="Thoren M.H."/>
            <person name="Johannesson H."/>
        </authorList>
    </citation>
    <scope>NUCLEOTIDE SEQUENCE</scope>
    <source>
        <strain evidence="2">CBS 731.68</strain>
    </source>
</reference>
<feature type="chain" id="PRO_5043046466" evidence="1">
    <location>
        <begin position="21"/>
        <end position="228"/>
    </location>
</feature>
<name>A0AAN6TRK2_9PEZI</name>